<dbReference type="SUPFAM" id="SSF46785">
    <property type="entry name" value="Winged helix' DNA-binding domain"/>
    <property type="match status" value="1"/>
</dbReference>
<evidence type="ECO:0000256" key="1">
    <source>
        <dbReference type="SAM" id="MobiDB-lite"/>
    </source>
</evidence>
<dbReference type="Pfam" id="PF00538">
    <property type="entry name" value="Linker_histone"/>
    <property type="match status" value="1"/>
</dbReference>
<evidence type="ECO:0000259" key="2">
    <source>
        <dbReference type="PROSITE" id="PS51504"/>
    </source>
</evidence>
<feature type="compositionally biased region" description="Basic and acidic residues" evidence="1">
    <location>
        <begin position="1189"/>
        <end position="1199"/>
    </location>
</feature>
<dbReference type="PROSITE" id="PS51504">
    <property type="entry name" value="H15"/>
    <property type="match status" value="1"/>
</dbReference>
<feature type="region of interest" description="Disordered" evidence="1">
    <location>
        <begin position="1386"/>
        <end position="1423"/>
    </location>
</feature>
<dbReference type="OrthoDB" id="6437869at2759"/>
<dbReference type="Proteomes" id="UP000887116">
    <property type="component" value="Unassembled WGS sequence"/>
</dbReference>
<feature type="compositionally biased region" description="Basic residues" evidence="1">
    <location>
        <begin position="1164"/>
        <end position="1173"/>
    </location>
</feature>
<dbReference type="InterPro" id="IPR036390">
    <property type="entry name" value="WH_DNA-bd_sf"/>
</dbReference>
<sequence>MESQDEITTTPQNNLSDNNSEGDTSPKINSVDNTSRSHPNNPVSENAPPVSFMGYSNNFSQDRENENFQNESIKNNSNNQTEKDLYLNSSFISFRDEESSLQAVNCFNSYQHFNESTNNVIPQLPENKNLLCKYMDFTNDSFVIDANVKRETQVGSLKQLTQDYLSNVNQALDDCHILEPEQNQNPTTHFNVDKSESYSSVSSVTECTKNIHNKLSNQKFKNKNRSYVNIETNLMQRKKDAFSHSSSQRNNIKEHTIDNSEAINNFITTEPNIIFLANNENPQGLSKQESEIKRQKLNFYTDETENNSSYDIHSINPFASFRGFGPRKVETENKDTVRQFYNATTSKCNVKQSVPKLNEITDFPDIEKCIENFEADQKNHEETLKLNKVKFTCADKHSSLKSNEMVKSFSENITDNSNSSVKLENQEISENETRLKDIVTQSNDICLGSLKIRPEKKTREQQNVPSTISNNISYKDQKELQFSYYQSNSDISKQQQEIVNLLEDVNNEIIAQSTPIEQNRTVTDISEKFESLSSPEVKTECSDLNYSYRNSTEVLHAISLNGNPLNLEECKMHDNETFKNNSFIEEKISIHNMEGEEYCLSNSNGTSDKGNVKMFTTPEFISNEVKSNKLEDVKCEDESQEIRKEHFNHHSTVNDKITEQYGVLNINQLQNTLHDERNLYKEYLKITNKFFESYDGFPPNISHTTEIPIKTEAENGNKNLLSRKNEAHTISVEEINKSNLINFEYNGSVVSNLELDEETLDMNYNKNSTPQNGSGTIESSLDKMKNTVNVNSPAIFNPSISTDELYNFDNVNEIEKVSSLLNQLETNNSIMFEHNYSSNSFDINNSECKSANLLTNPLLNSSETDANENNSNTRNICDEETNTLIQHHKIKTNDESEIHTSKKNDNTDNQQFLDSGCKDKLAYVFSNPTVICLKRDMETIYEYSFKKTCNSEQLDETLIQNEYAQDLKNCRDGSTSQTVIEKKKQTTRRVDSQEYIEKNISFDQSPVKEAIIVSDAEISTQMNMNNSNISYTDVKCFTSSQTLKVDSTNKGNSLVDKNINSTEYILKSSGELALNNSKSSNSKQLNKCIDSHELIQVTENRSTDYSQNFTLNLSEKYINFKDTKLRRIPFVLLTRLTEQEIRSATLNPQLNISINNSKANSKNIKSRQSKHTLRSNDEKCFLPSPNAETQHDNRNKAGCENKQSTSFNQNFQTIRKGNFISMDNSNENMTSSSRTRTPRNKNITKSDVQLSHILQRYSSVTPGTATSSDYNFGPKKFTSQTTKEQPGLSFKDSTEFSSFSSNIFDYIMTAIKELNSGNGCSVPDILAYVRRNSSSTAANLSYVRKVLKNAAAAGFIHYTNGKYVVKRSIDSTDTLGQISSKRKIENANDSKNRLLSKKVKPTPRFRRSKRIKTKRSTRKTARK</sequence>
<dbReference type="EMBL" id="BMAO01005660">
    <property type="protein sequence ID" value="GFR02977.1"/>
    <property type="molecule type" value="Genomic_DNA"/>
</dbReference>
<protein>
    <recommendedName>
        <fullName evidence="2">H15 domain-containing protein</fullName>
    </recommendedName>
</protein>
<keyword evidence="4" id="KW-1185">Reference proteome</keyword>
<organism evidence="3 4">
    <name type="scientific">Trichonephila clavata</name>
    <name type="common">Joro spider</name>
    <name type="synonym">Nephila clavata</name>
    <dbReference type="NCBI Taxonomy" id="2740835"/>
    <lineage>
        <taxon>Eukaryota</taxon>
        <taxon>Metazoa</taxon>
        <taxon>Ecdysozoa</taxon>
        <taxon>Arthropoda</taxon>
        <taxon>Chelicerata</taxon>
        <taxon>Arachnida</taxon>
        <taxon>Araneae</taxon>
        <taxon>Araneomorphae</taxon>
        <taxon>Entelegynae</taxon>
        <taxon>Araneoidea</taxon>
        <taxon>Nephilidae</taxon>
        <taxon>Trichonephila</taxon>
    </lineage>
</organism>
<feature type="region of interest" description="Disordered" evidence="1">
    <location>
        <begin position="1221"/>
        <end position="1240"/>
    </location>
</feature>
<dbReference type="Gene3D" id="1.10.10.10">
    <property type="entry name" value="Winged helix-like DNA-binding domain superfamily/Winged helix DNA-binding domain"/>
    <property type="match status" value="1"/>
</dbReference>
<evidence type="ECO:0000313" key="4">
    <source>
        <dbReference type="Proteomes" id="UP000887116"/>
    </source>
</evidence>
<evidence type="ECO:0000313" key="3">
    <source>
        <dbReference type="EMBL" id="GFR02977.1"/>
    </source>
</evidence>
<feature type="compositionally biased region" description="Basic residues" evidence="1">
    <location>
        <begin position="1394"/>
        <end position="1423"/>
    </location>
</feature>
<reference evidence="3" key="1">
    <citation type="submission" date="2020-07" db="EMBL/GenBank/DDBJ databases">
        <title>Multicomponent nature underlies the extraordinary mechanical properties of spider dragline silk.</title>
        <authorList>
            <person name="Kono N."/>
            <person name="Nakamura H."/>
            <person name="Mori M."/>
            <person name="Yoshida Y."/>
            <person name="Ohtoshi R."/>
            <person name="Malay A.D."/>
            <person name="Moran D.A.P."/>
            <person name="Tomita M."/>
            <person name="Numata K."/>
            <person name="Arakawa K."/>
        </authorList>
    </citation>
    <scope>NUCLEOTIDE SEQUENCE</scope>
</reference>
<dbReference type="GO" id="GO:0000786">
    <property type="term" value="C:nucleosome"/>
    <property type="evidence" value="ECO:0007669"/>
    <property type="project" value="InterPro"/>
</dbReference>
<comment type="caution">
    <text evidence="3">The sequence shown here is derived from an EMBL/GenBank/DDBJ whole genome shotgun (WGS) entry which is preliminary data.</text>
</comment>
<dbReference type="GO" id="GO:0006334">
    <property type="term" value="P:nucleosome assembly"/>
    <property type="evidence" value="ECO:0007669"/>
    <property type="project" value="InterPro"/>
</dbReference>
<accession>A0A8X6LC37</accession>
<feature type="domain" description="H15" evidence="2">
    <location>
        <begin position="1299"/>
        <end position="1367"/>
    </location>
</feature>
<feature type="region of interest" description="Disordered" evidence="1">
    <location>
        <begin position="1158"/>
        <end position="1204"/>
    </location>
</feature>
<dbReference type="InterPro" id="IPR005818">
    <property type="entry name" value="Histone_H1/H5_H15"/>
</dbReference>
<feature type="compositionally biased region" description="Polar residues" evidence="1">
    <location>
        <begin position="1"/>
        <end position="44"/>
    </location>
</feature>
<proteinExistence type="predicted"/>
<dbReference type="GO" id="GO:0003677">
    <property type="term" value="F:DNA binding"/>
    <property type="evidence" value="ECO:0007669"/>
    <property type="project" value="InterPro"/>
</dbReference>
<gene>
    <name evidence="3" type="ORF">TNCT_708401</name>
</gene>
<name>A0A8X6LC37_TRICU</name>
<dbReference type="InterPro" id="IPR036388">
    <property type="entry name" value="WH-like_DNA-bd_sf"/>
</dbReference>
<feature type="region of interest" description="Disordered" evidence="1">
    <location>
        <begin position="1"/>
        <end position="62"/>
    </location>
</feature>